<organism evidence="18 19">
    <name type="scientific">Filobasidium floriforme</name>
    <dbReference type="NCBI Taxonomy" id="5210"/>
    <lineage>
        <taxon>Eukaryota</taxon>
        <taxon>Fungi</taxon>
        <taxon>Dikarya</taxon>
        <taxon>Basidiomycota</taxon>
        <taxon>Agaricomycotina</taxon>
        <taxon>Tremellomycetes</taxon>
        <taxon>Filobasidiales</taxon>
        <taxon>Filobasidiaceae</taxon>
        <taxon>Filobasidium</taxon>
    </lineage>
</organism>
<dbReference type="Gene3D" id="3.30.420.10">
    <property type="entry name" value="Ribonuclease H-like superfamily/Ribonuclease H"/>
    <property type="match status" value="1"/>
</dbReference>
<keyword evidence="1" id="KW-0815">Transposition</keyword>
<dbReference type="PANTHER" id="PTHR42648">
    <property type="entry name" value="TRANSPOSASE, PUTATIVE-RELATED"/>
    <property type="match status" value="1"/>
</dbReference>
<dbReference type="SUPFAM" id="SSF56672">
    <property type="entry name" value="DNA/RNA polymerases"/>
    <property type="match status" value="1"/>
</dbReference>
<keyword evidence="19" id="KW-1185">Reference proteome</keyword>
<dbReference type="InterPro" id="IPR025724">
    <property type="entry name" value="GAG-pre-integrase_dom"/>
</dbReference>
<evidence type="ECO:0000256" key="14">
    <source>
        <dbReference type="ARBA" id="ARBA00048173"/>
    </source>
</evidence>
<reference evidence="18" key="1">
    <citation type="submission" date="2020-04" db="EMBL/GenBank/DDBJ databases">
        <title>Analysis of mating type loci in Filobasidium floriforme.</title>
        <authorList>
            <person name="Nowrousian M."/>
        </authorList>
    </citation>
    <scope>NUCLEOTIDE SEQUENCE</scope>
    <source>
        <strain evidence="18">CBS 6242</strain>
    </source>
</reference>
<evidence type="ECO:0000256" key="12">
    <source>
        <dbReference type="ARBA" id="ARBA00023172"/>
    </source>
</evidence>
<dbReference type="GO" id="GO:0032196">
    <property type="term" value="P:transposition"/>
    <property type="evidence" value="ECO:0007669"/>
    <property type="project" value="UniProtKB-KW"/>
</dbReference>
<evidence type="ECO:0000313" key="19">
    <source>
        <dbReference type="Proteomes" id="UP000812966"/>
    </source>
</evidence>
<dbReference type="AlphaFoldDB" id="A0A8K0JDN1"/>
<evidence type="ECO:0000256" key="15">
    <source>
        <dbReference type="ARBA" id="ARBA00049244"/>
    </source>
</evidence>
<keyword evidence="3" id="KW-0540">Nuclease</keyword>
<evidence type="ECO:0000256" key="11">
    <source>
        <dbReference type="ARBA" id="ARBA00022932"/>
    </source>
</evidence>
<dbReference type="GO" id="GO:0003887">
    <property type="term" value="F:DNA-directed DNA polymerase activity"/>
    <property type="evidence" value="ECO:0007669"/>
    <property type="project" value="UniProtKB-KW"/>
</dbReference>
<dbReference type="Pfam" id="PF00665">
    <property type="entry name" value="rve"/>
    <property type="match status" value="1"/>
</dbReference>
<dbReference type="InterPro" id="IPR001584">
    <property type="entry name" value="Integrase_cat-core"/>
</dbReference>
<dbReference type="PANTHER" id="PTHR42648:SF11">
    <property type="entry name" value="TRANSPOSON TY4-P GAG-POL POLYPROTEIN"/>
    <property type="match status" value="1"/>
</dbReference>
<keyword evidence="13" id="KW-0511">Multifunctional enzyme</keyword>
<evidence type="ECO:0000256" key="8">
    <source>
        <dbReference type="ARBA" id="ARBA00022884"/>
    </source>
</evidence>
<comment type="catalytic activity">
    <reaction evidence="14">
        <text>DNA(n) + a 2'-deoxyribonucleoside 5'-triphosphate = DNA(n+1) + diphosphate</text>
        <dbReference type="Rhea" id="RHEA:22508"/>
        <dbReference type="Rhea" id="RHEA-COMP:17339"/>
        <dbReference type="Rhea" id="RHEA-COMP:17340"/>
        <dbReference type="ChEBI" id="CHEBI:33019"/>
        <dbReference type="ChEBI" id="CHEBI:61560"/>
        <dbReference type="ChEBI" id="CHEBI:173112"/>
        <dbReference type="EC" id="2.7.7.49"/>
    </reaction>
</comment>
<evidence type="ECO:0000256" key="16">
    <source>
        <dbReference type="SAM" id="MobiDB-lite"/>
    </source>
</evidence>
<dbReference type="Pfam" id="PF13976">
    <property type="entry name" value="gag_pre-integrs"/>
    <property type="match status" value="1"/>
</dbReference>
<keyword evidence="8" id="KW-0694">RNA-binding</keyword>
<dbReference type="GO" id="GO:0015074">
    <property type="term" value="P:DNA integration"/>
    <property type="evidence" value="ECO:0007669"/>
    <property type="project" value="UniProtKB-KW"/>
</dbReference>
<protein>
    <recommendedName>
        <fullName evidence="17">Integrase catalytic domain-containing protein</fullName>
    </recommendedName>
</protein>
<evidence type="ECO:0000259" key="17">
    <source>
        <dbReference type="PROSITE" id="PS50994"/>
    </source>
</evidence>
<evidence type="ECO:0000256" key="4">
    <source>
        <dbReference type="ARBA" id="ARBA00022723"/>
    </source>
</evidence>
<sequence length="968" mass="110274">MVGYLKENLYQVNITPTKISEHVNLAISGDTWHRRLGHYPQRKSARLAEHVDGLDKRNVDRHSKCESCVQGKLARIPFPPSSTTAKKALEIVSVDLAGPARVESIKGGKYFLVIVDHFSRFYWVDILKKKSDAFDSITKFVLRYENQLETRLKVIRSDGGGEFAGKKWTEWLESKGVIHEVTAPYTPEQNGKAERAVRTIKEGARTMLIDSCLKPKYWAAAVRNFVYVRNRTLTQVSKEKTPFELFYGTVPKVDHLRVFGCVAYAQIPSKHQSTWHPKTTKCVMIGHAQDDEEPTKGYLLYDPYKRNTFKCATVDFWEDQKWNDAPQLRAREDIMVPEVEEDDDEDPPEIRAREDGPPNVPELDPPPENDIPAPENNGADPPAPPAPEEPQMNANPAPAPAAAPLALRRGMRDRRPPGRYWENPPPRGQALTAVEHVHLEEILHQAYAMSQQSYQIQEDFTESRDAEIGSMYKHDVWELTSLPEDRKAISCRWVDTIKDMPDGSTKKKSRLVIRGFLQKEGIDYQEIFAPTIKMECVRVILAITAKLDLELLQGDVSTAFLNGHLQEEVYMTQPPGYEDITQPNSVCKLKRTLYGLHQSPREWYNEIKRRLEKIGMINIAADHSIFVNTDGDTTTILGAYVDDFIIATNSPTQMKRLRAYLSECFDMKWTEDPKVLLGIELQRDRNRGTITLTQKKYATKILESFEMLDCIPAKSPIESLEPGLPEKQYRQEPDTSLTYLEAVGKINYLVRCTRPDLALAVSYLASFCSCYQLEHWEKVERTLRYIKDTLDTRIVYSREGTSRVEGYSDADYAHDRGDRRSSSAYVFTLAGGPISWMSKKQSVVAWSSTESEYIALGLASQEAIWLDTLVNEIGYIDLTKQGKQILPIIIHEDNQAAIALAKNPVNHSRTKHIDVAHHGIRQYITDNRIELVYLNTTNMIADGLTKPLLGRRLRQLCELMNMQFVSPT</sequence>
<dbReference type="CDD" id="cd09272">
    <property type="entry name" value="RNase_HI_RT_Ty1"/>
    <property type="match status" value="1"/>
</dbReference>
<dbReference type="GO" id="GO:0046872">
    <property type="term" value="F:metal ion binding"/>
    <property type="evidence" value="ECO:0007669"/>
    <property type="project" value="UniProtKB-KW"/>
</dbReference>
<evidence type="ECO:0000256" key="1">
    <source>
        <dbReference type="ARBA" id="ARBA00022578"/>
    </source>
</evidence>
<dbReference type="GO" id="GO:0005634">
    <property type="term" value="C:nucleus"/>
    <property type="evidence" value="ECO:0007669"/>
    <property type="project" value="UniProtKB-ARBA"/>
</dbReference>
<feature type="compositionally biased region" description="Pro residues" evidence="16">
    <location>
        <begin position="358"/>
        <end position="369"/>
    </location>
</feature>
<dbReference type="InterPro" id="IPR012337">
    <property type="entry name" value="RNaseH-like_sf"/>
</dbReference>
<keyword evidence="12" id="KW-0233">DNA recombination</keyword>
<keyword evidence="2" id="KW-0548">Nucleotidyltransferase</keyword>
<gene>
    <name evidence="18" type="ORF">FFLO_07094</name>
</gene>
<evidence type="ECO:0000256" key="2">
    <source>
        <dbReference type="ARBA" id="ARBA00022695"/>
    </source>
</evidence>
<dbReference type="GO" id="GO:0003964">
    <property type="term" value="F:RNA-directed DNA polymerase activity"/>
    <property type="evidence" value="ECO:0007669"/>
    <property type="project" value="UniProtKB-KW"/>
</dbReference>
<feature type="compositionally biased region" description="Low complexity" evidence="16">
    <location>
        <begin position="389"/>
        <end position="400"/>
    </location>
</feature>
<dbReference type="EMBL" id="JABELV010000353">
    <property type="protein sequence ID" value="KAG7527278.1"/>
    <property type="molecule type" value="Genomic_DNA"/>
</dbReference>
<keyword evidence="9" id="KW-0229">DNA integration</keyword>
<proteinExistence type="predicted"/>
<feature type="compositionally biased region" description="Low complexity" evidence="16">
    <location>
        <begin position="370"/>
        <end position="380"/>
    </location>
</feature>
<dbReference type="GO" id="GO:0016787">
    <property type="term" value="F:hydrolase activity"/>
    <property type="evidence" value="ECO:0007669"/>
    <property type="project" value="UniProtKB-KW"/>
</dbReference>
<evidence type="ECO:0000256" key="9">
    <source>
        <dbReference type="ARBA" id="ARBA00022908"/>
    </source>
</evidence>
<dbReference type="InterPro" id="IPR013103">
    <property type="entry name" value="RVT_2"/>
</dbReference>
<evidence type="ECO:0000256" key="6">
    <source>
        <dbReference type="ARBA" id="ARBA00022801"/>
    </source>
</evidence>
<feature type="domain" description="Integrase catalytic" evidence="17">
    <location>
        <begin position="75"/>
        <end position="250"/>
    </location>
</feature>
<dbReference type="GO" id="GO:0006310">
    <property type="term" value="P:DNA recombination"/>
    <property type="evidence" value="ECO:0007669"/>
    <property type="project" value="UniProtKB-KW"/>
</dbReference>
<keyword evidence="7" id="KW-0460">Magnesium</keyword>
<evidence type="ECO:0000256" key="3">
    <source>
        <dbReference type="ARBA" id="ARBA00022722"/>
    </source>
</evidence>
<dbReference type="Pfam" id="PF25597">
    <property type="entry name" value="SH3_retrovirus"/>
    <property type="match status" value="1"/>
</dbReference>
<dbReference type="InterPro" id="IPR036397">
    <property type="entry name" value="RNaseH_sf"/>
</dbReference>
<evidence type="ECO:0000256" key="13">
    <source>
        <dbReference type="ARBA" id="ARBA00023268"/>
    </source>
</evidence>
<dbReference type="SUPFAM" id="SSF53098">
    <property type="entry name" value="Ribonuclease H-like"/>
    <property type="match status" value="1"/>
</dbReference>
<comment type="catalytic activity">
    <reaction evidence="15">
        <text>DNA(n) + a 2'-deoxyribonucleoside 5'-triphosphate = DNA(n+1) + diphosphate</text>
        <dbReference type="Rhea" id="RHEA:22508"/>
        <dbReference type="Rhea" id="RHEA-COMP:17339"/>
        <dbReference type="Rhea" id="RHEA-COMP:17340"/>
        <dbReference type="ChEBI" id="CHEBI:33019"/>
        <dbReference type="ChEBI" id="CHEBI:61560"/>
        <dbReference type="ChEBI" id="CHEBI:173112"/>
        <dbReference type="EC" id="2.7.7.7"/>
    </reaction>
</comment>
<feature type="compositionally biased region" description="Acidic residues" evidence="16">
    <location>
        <begin position="338"/>
        <end position="347"/>
    </location>
</feature>
<dbReference type="InterPro" id="IPR057670">
    <property type="entry name" value="SH3_retrovirus"/>
</dbReference>
<keyword evidence="6" id="KW-0378">Hydrolase</keyword>
<keyword evidence="10" id="KW-0695">RNA-directed DNA polymerase</keyword>
<evidence type="ECO:0000256" key="7">
    <source>
        <dbReference type="ARBA" id="ARBA00022842"/>
    </source>
</evidence>
<keyword evidence="5" id="KW-0255">Endonuclease</keyword>
<keyword evidence="4" id="KW-0479">Metal-binding</keyword>
<comment type="caution">
    <text evidence="18">The sequence shown here is derived from an EMBL/GenBank/DDBJ whole genome shotgun (WGS) entry which is preliminary data.</text>
</comment>
<name>A0A8K0JDN1_9TREE</name>
<dbReference type="GO" id="GO:0003723">
    <property type="term" value="F:RNA binding"/>
    <property type="evidence" value="ECO:0007669"/>
    <property type="project" value="UniProtKB-KW"/>
</dbReference>
<dbReference type="PROSITE" id="PS50994">
    <property type="entry name" value="INTEGRASE"/>
    <property type="match status" value="1"/>
</dbReference>
<keyword evidence="11" id="KW-0808">Transferase</keyword>
<dbReference type="Proteomes" id="UP000812966">
    <property type="component" value="Unassembled WGS sequence"/>
</dbReference>
<evidence type="ECO:0000313" key="18">
    <source>
        <dbReference type="EMBL" id="KAG7527278.1"/>
    </source>
</evidence>
<dbReference type="Pfam" id="PF07727">
    <property type="entry name" value="RVT_2"/>
    <property type="match status" value="1"/>
</dbReference>
<evidence type="ECO:0000256" key="5">
    <source>
        <dbReference type="ARBA" id="ARBA00022759"/>
    </source>
</evidence>
<dbReference type="InterPro" id="IPR043502">
    <property type="entry name" value="DNA/RNA_pol_sf"/>
</dbReference>
<evidence type="ECO:0000256" key="10">
    <source>
        <dbReference type="ARBA" id="ARBA00022918"/>
    </source>
</evidence>
<accession>A0A8K0JDN1</accession>
<feature type="region of interest" description="Disordered" evidence="16">
    <location>
        <begin position="328"/>
        <end position="400"/>
    </location>
</feature>
<keyword evidence="11" id="KW-0239">DNA-directed DNA polymerase</keyword>
<dbReference type="InterPro" id="IPR039537">
    <property type="entry name" value="Retrotran_Ty1/copia-like"/>
</dbReference>
<dbReference type="GO" id="GO:0004519">
    <property type="term" value="F:endonuclease activity"/>
    <property type="evidence" value="ECO:0007669"/>
    <property type="project" value="UniProtKB-KW"/>
</dbReference>